<feature type="chain" id="PRO_5045900893" evidence="2">
    <location>
        <begin position="28"/>
        <end position="132"/>
    </location>
</feature>
<organism evidence="3 4">
    <name type="scientific">Dokdonella soli</name>
    <dbReference type="NCBI Taxonomy" id="529810"/>
    <lineage>
        <taxon>Bacteria</taxon>
        <taxon>Pseudomonadati</taxon>
        <taxon>Pseudomonadota</taxon>
        <taxon>Gammaproteobacteria</taxon>
        <taxon>Lysobacterales</taxon>
        <taxon>Rhodanobacteraceae</taxon>
        <taxon>Dokdonella</taxon>
    </lineage>
</organism>
<evidence type="ECO:0000313" key="3">
    <source>
        <dbReference type="EMBL" id="GAA0703999.1"/>
    </source>
</evidence>
<dbReference type="RefSeq" id="WP_343785940.1">
    <property type="nucleotide sequence ID" value="NZ_BAAAEU010000001.1"/>
</dbReference>
<evidence type="ECO:0000313" key="4">
    <source>
        <dbReference type="Proteomes" id="UP001501523"/>
    </source>
</evidence>
<proteinExistence type="predicted"/>
<feature type="signal peptide" evidence="2">
    <location>
        <begin position="1"/>
        <end position="27"/>
    </location>
</feature>
<dbReference type="Proteomes" id="UP001501523">
    <property type="component" value="Unassembled WGS sequence"/>
</dbReference>
<dbReference type="EMBL" id="BAAAEU010000001">
    <property type="protein sequence ID" value="GAA0703999.1"/>
    <property type="molecule type" value="Genomic_DNA"/>
</dbReference>
<comment type="caution">
    <text evidence="3">The sequence shown here is derived from an EMBL/GenBank/DDBJ whole genome shotgun (WGS) entry which is preliminary data.</text>
</comment>
<accession>A0ABN1IBB6</accession>
<gene>
    <name evidence="3" type="ORF">GCM10009105_00510</name>
</gene>
<name>A0ABN1IBB6_9GAMM</name>
<evidence type="ECO:0000256" key="1">
    <source>
        <dbReference type="SAM" id="MobiDB-lite"/>
    </source>
</evidence>
<protein>
    <submittedName>
        <fullName evidence="3">Uncharacterized protein</fullName>
    </submittedName>
</protein>
<keyword evidence="2" id="KW-0732">Signal</keyword>
<evidence type="ECO:0000256" key="2">
    <source>
        <dbReference type="SAM" id="SignalP"/>
    </source>
</evidence>
<keyword evidence="4" id="KW-1185">Reference proteome</keyword>
<reference evidence="3 4" key="1">
    <citation type="journal article" date="2019" name="Int. J. Syst. Evol. Microbiol.">
        <title>The Global Catalogue of Microorganisms (GCM) 10K type strain sequencing project: providing services to taxonomists for standard genome sequencing and annotation.</title>
        <authorList>
            <consortium name="The Broad Institute Genomics Platform"/>
            <consortium name="The Broad Institute Genome Sequencing Center for Infectious Disease"/>
            <person name="Wu L."/>
            <person name="Ma J."/>
        </authorList>
    </citation>
    <scope>NUCLEOTIDE SEQUENCE [LARGE SCALE GENOMIC DNA]</scope>
    <source>
        <strain evidence="3 4">JCM 15421</strain>
    </source>
</reference>
<feature type="region of interest" description="Disordered" evidence="1">
    <location>
        <begin position="108"/>
        <end position="132"/>
    </location>
</feature>
<sequence>MLKPRHLHLVVAATAFALCSACLPVHAAQHAAAVAKTVEVVRPVGEAVAYEALEHHIGAEIAVETTLNTVRRGKLVKYTNPALTLQLGPEAGSIELSVPRETVRSIRLLPSTVPAQPEPGAKPEQGAKQESR</sequence>